<dbReference type="EMBL" id="JADBGQ010000002">
    <property type="protein sequence ID" value="KAG5411125.1"/>
    <property type="molecule type" value="Genomic_DNA"/>
</dbReference>
<organism evidence="2 3">
    <name type="scientific">Brassica rapa subsp. trilocularis</name>
    <dbReference type="NCBI Taxonomy" id="1813537"/>
    <lineage>
        <taxon>Eukaryota</taxon>
        <taxon>Viridiplantae</taxon>
        <taxon>Streptophyta</taxon>
        <taxon>Embryophyta</taxon>
        <taxon>Tracheophyta</taxon>
        <taxon>Spermatophyta</taxon>
        <taxon>Magnoliopsida</taxon>
        <taxon>eudicotyledons</taxon>
        <taxon>Gunneridae</taxon>
        <taxon>Pentapetalae</taxon>
        <taxon>rosids</taxon>
        <taxon>malvids</taxon>
        <taxon>Brassicales</taxon>
        <taxon>Brassicaceae</taxon>
        <taxon>Brassiceae</taxon>
        <taxon>Brassica</taxon>
    </lineage>
</organism>
<protein>
    <submittedName>
        <fullName evidence="2">Uncharacterized protein</fullName>
    </submittedName>
</protein>
<comment type="caution">
    <text evidence="2">The sequence shown here is derived from an EMBL/GenBank/DDBJ whole genome shotgun (WGS) entry which is preliminary data.</text>
</comment>
<proteinExistence type="predicted"/>
<evidence type="ECO:0000313" key="2">
    <source>
        <dbReference type="EMBL" id="KAG5411125.1"/>
    </source>
</evidence>
<reference evidence="2 3" key="1">
    <citation type="submission" date="2021-03" db="EMBL/GenBank/DDBJ databases">
        <authorList>
            <person name="King G.J."/>
            <person name="Bancroft I."/>
            <person name="Baten A."/>
            <person name="Bloomfield J."/>
            <person name="Borpatragohain P."/>
            <person name="He Z."/>
            <person name="Irish N."/>
            <person name="Irwin J."/>
            <person name="Liu K."/>
            <person name="Mauleon R.P."/>
            <person name="Moore J."/>
            <person name="Morris R."/>
            <person name="Ostergaard L."/>
            <person name="Wang B."/>
            <person name="Wells R."/>
        </authorList>
    </citation>
    <scope>NUCLEOTIDE SEQUENCE [LARGE SCALE GENOMIC DNA]</scope>
    <source>
        <strain evidence="2">R-o-18</strain>
        <tissue evidence="2">Leaf</tissue>
    </source>
</reference>
<sequence length="102" mass="11236">MGLKPKPSLEKEKPGDFSWSTCRGDRIRVMIRVVGATRISSVSTQPPPLENIAGSASPQNSFDGAQKTEEPPSKPTPFFNALSSFRRVASIQSRSHPLNERR</sequence>
<evidence type="ECO:0000256" key="1">
    <source>
        <dbReference type="SAM" id="MobiDB-lite"/>
    </source>
</evidence>
<dbReference type="Proteomes" id="UP000823674">
    <property type="component" value="Chromosome A02"/>
</dbReference>
<keyword evidence="3" id="KW-1185">Reference proteome</keyword>
<accession>A0ABQ7NJQ5</accession>
<feature type="region of interest" description="Disordered" evidence="1">
    <location>
        <begin position="39"/>
        <end position="81"/>
    </location>
</feature>
<gene>
    <name evidence="2" type="primary">A02g509540.1_BraROA</name>
    <name evidence="2" type="ORF">IGI04_007444</name>
</gene>
<name>A0ABQ7NJQ5_BRACM</name>
<evidence type="ECO:0000313" key="3">
    <source>
        <dbReference type="Proteomes" id="UP000823674"/>
    </source>
</evidence>
<feature type="compositionally biased region" description="Polar residues" evidence="1">
    <location>
        <begin position="54"/>
        <end position="63"/>
    </location>
</feature>